<keyword evidence="5 6" id="KW-0472">Membrane</keyword>
<evidence type="ECO:0008006" key="9">
    <source>
        <dbReference type="Google" id="ProtNLM"/>
    </source>
</evidence>
<comment type="similarity">
    <text evidence="2 6">Belongs to the peroxisomal membrane protein PXMP2/4 family.</text>
</comment>
<evidence type="ECO:0000256" key="3">
    <source>
        <dbReference type="ARBA" id="ARBA00022692"/>
    </source>
</evidence>
<evidence type="ECO:0000256" key="2">
    <source>
        <dbReference type="ARBA" id="ARBA00006824"/>
    </source>
</evidence>
<dbReference type="Proteomes" id="UP001489004">
    <property type="component" value="Unassembled WGS sequence"/>
</dbReference>
<feature type="transmembrane region" description="Helical" evidence="6">
    <location>
        <begin position="21"/>
        <end position="37"/>
    </location>
</feature>
<dbReference type="InterPro" id="IPR007248">
    <property type="entry name" value="Mpv17_PMP22"/>
</dbReference>
<dbReference type="GO" id="GO:0016020">
    <property type="term" value="C:membrane"/>
    <property type="evidence" value="ECO:0007669"/>
    <property type="project" value="UniProtKB-SubCell"/>
</dbReference>
<evidence type="ECO:0000256" key="6">
    <source>
        <dbReference type="RuleBase" id="RU363053"/>
    </source>
</evidence>
<comment type="subcellular location">
    <subcellularLocation>
        <location evidence="1">Membrane</location>
        <topology evidence="1">Multi-pass membrane protein</topology>
    </subcellularLocation>
</comment>
<feature type="transmembrane region" description="Helical" evidence="6">
    <location>
        <begin position="57"/>
        <end position="78"/>
    </location>
</feature>
<evidence type="ECO:0000256" key="1">
    <source>
        <dbReference type="ARBA" id="ARBA00004141"/>
    </source>
</evidence>
<dbReference type="GO" id="GO:0005737">
    <property type="term" value="C:cytoplasm"/>
    <property type="evidence" value="ECO:0007669"/>
    <property type="project" value="TreeGrafter"/>
</dbReference>
<comment type="caution">
    <text evidence="7">The sequence shown here is derived from an EMBL/GenBank/DDBJ whole genome shotgun (WGS) entry which is preliminary data.</text>
</comment>
<dbReference type="PANTHER" id="PTHR11266">
    <property type="entry name" value="PEROXISOMAL MEMBRANE PROTEIN 2, PXMP2 MPV17"/>
    <property type="match status" value="1"/>
</dbReference>
<dbReference type="Pfam" id="PF04117">
    <property type="entry name" value="Mpv17_PMP22"/>
    <property type="match status" value="1"/>
</dbReference>
<evidence type="ECO:0000313" key="8">
    <source>
        <dbReference type="Proteomes" id="UP001489004"/>
    </source>
</evidence>
<evidence type="ECO:0000256" key="4">
    <source>
        <dbReference type="ARBA" id="ARBA00022989"/>
    </source>
</evidence>
<reference evidence="7 8" key="1">
    <citation type="journal article" date="2024" name="Nat. Commun.">
        <title>Phylogenomics reveals the evolutionary origins of lichenization in chlorophyte algae.</title>
        <authorList>
            <person name="Puginier C."/>
            <person name="Libourel C."/>
            <person name="Otte J."/>
            <person name="Skaloud P."/>
            <person name="Haon M."/>
            <person name="Grisel S."/>
            <person name="Petersen M."/>
            <person name="Berrin J.G."/>
            <person name="Delaux P.M."/>
            <person name="Dal Grande F."/>
            <person name="Keller J."/>
        </authorList>
    </citation>
    <scope>NUCLEOTIDE SEQUENCE [LARGE SCALE GENOMIC DNA]</scope>
    <source>
        <strain evidence="7 8">SAG 2043</strain>
    </source>
</reference>
<dbReference type="EMBL" id="JALJOR010000003">
    <property type="protein sequence ID" value="KAK9820187.1"/>
    <property type="molecule type" value="Genomic_DNA"/>
</dbReference>
<protein>
    <recommendedName>
        <fullName evidence="9">Mpv17-like protein</fullName>
    </recommendedName>
</protein>
<keyword evidence="4 6" id="KW-1133">Transmembrane helix</keyword>
<name>A0AAW1QFP3_9CHLO</name>
<organism evidence="7 8">
    <name type="scientific">[Myrmecia] bisecta</name>
    <dbReference type="NCBI Taxonomy" id="41462"/>
    <lineage>
        <taxon>Eukaryota</taxon>
        <taxon>Viridiplantae</taxon>
        <taxon>Chlorophyta</taxon>
        <taxon>core chlorophytes</taxon>
        <taxon>Trebouxiophyceae</taxon>
        <taxon>Trebouxiales</taxon>
        <taxon>Trebouxiaceae</taxon>
        <taxon>Myrmecia</taxon>
    </lineage>
</organism>
<evidence type="ECO:0000313" key="7">
    <source>
        <dbReference type="EMBL" id="KAK9820187.1"/>
    </source>
</evidence>
<accession>A0AAW1QFP3</accession>
<proteinExistence type="inferred from homology"/>
<dbReference type="AlphaFoldDB" id="A0AAW1QFP3"/>
<feature type="transmembrane region" description="Helical" evidence="6">
    <location>
        <begin position="99"/>
        <end position="117"/>
    </location>
</feature>
<evidence type="ECO:0000256" key="5">
    <source>
        <dbReference type="ARBA" id="ARBA00023136"/>
    </source>
</evidence>
<gene>
    <name evidence="7" type="ORF">WJX72_007267</name>
</gene>
<sequence>MIQRRDHLNFSRHDWRRTQRFALIGLTLHGPYFYQGFRVIDATFGASRTAEMASKKTLAGQLTLFPVYCAAFFAYMGLLEGKSAERCIQKVKESYMPTYIGGSVFWPVANMINFMCIPSTGRVAYVSGAGLLWNSFLSWSNSKYGQSTRTMINASSTR</sequence>
<keyword evidence="3 6" id="KW-0812">Transmembrane</keyword>
<keyword evidence="8" id="KW-1185">Reference proteome</keyword>
<dbReference type="PANTHER" id="PTHR11266:SF116">
    <property type="entry name" value="MPV17-LIKE PROTEIN"/>
    <property type="match status" value="1"/>
</dbReference>